<gene>
    <name evidence="2" type="ORF">E9232_003482</name>
</gene>
<reference evidence="2 3" key="1">
    <citation type="submission" date="2023-07" db="EMBL/GenBank/DDBJ databases">
        <title>Sorghum-associated microbial communities from plants grown in Nebraska, USA.</title>
        <authorList>
            <person name="Schachtman D."/>
        </authorList>
    </citation>
    <scope>NUCLEOTIDE SEQUENCE [LARGE SCALE GENOMIC DNA]</scope>
    <source>
        <strain evidence="2 3">584</strain>
    </source>
</reference>
<comment type="caution">
    <text evidence="2">The sequence shown here is derived from an EMBL/GenBank/DDBJ whole genome shotgun (WGS) entry which is preliminary data.</text>
</comment>
<accession>A0ABU1JQR0</accession>
<evidence type="ECO:0000313" key="3">
    <source>
        <dbReference type="Proteomes" id="UP001262410"/>
    </source>
</evidence>
<dbReference type="InterPro" id="IPR021459">
    <property type="entry name" value="GH101-related"/>
</dbReference>
<proteinExistence type="predicted"/>
<dbReference type="RefSeq" id="WP_309795806.1">
    <property type="nucleotide sequence ID" value="NZ_JAVDPW010000006.1"/>
</dbReference>
<feature type="signal peptide" evidence="1">
    <location>
        <begin position="1"/>
        <end position="27"/>
    </location>
</feature>
<keyword evidence="1" id="KW-0732">Signal</keyword>
<evidence type="ECO:0008006" key="4">
    <source>
        <dbReference type="Google" id="ProtNLM"/>
    </source>
</evidence>
<feature type="chain" id="PRO_5047257902" description="Glycoside hydrolase" evidence="1">
    <location>
        <begin position="28"/>
        <end position="772"/>
    </location>
</feature>
<keyword evidence="3" id="KW-1185">Reference proteome</keyword>
<evidence type="ECO:0000256" key="1">
    <source>
        <dbReference type="SAM" id="SignalP"/>
    </source>
</evidence>
<dbReference type="Proteomes" id="UP001262410">
    <property type="component" value="Unassembled WGS sequence"/>
</dbReference>
<evidence type="ECO:0000313" key="2">
    <source>
        <dbReference type="EMBL" id="MDR6290956.1"/>
    </source>
</evidence>
<protein>
    <recommendedName>
        <fullName evidence="4">Glycoside hydrolase</fullName>
    </recommendedName>
</protein>
<name>A0ABU1JQR0_9PROT</name>
<sequence length="772" mass="82391">MKFLKPVAVVLALLPLCIAASTSFARAADDGPVTLAVPAGTFAIDPATLAVSLRTADGAELTLAAPAFAPARVTGRTDHGWHLVAGDDGFAVEAGVEGDALRLSIRSDRPATLAWPQTADPAGITAYAMPFGEGSYVLADDPAWLDWLVRRYEPGSLAEALSMPVWTELRGDRSISWIVETPFNTGFGIVAAAGRPRPQLTHDFTRLAPGAPYVVRIVPGPADPLAGARAYRAWLQATGAFVPLADKIAALPDTARLGGAPHIYLWGKGPLKPEDVLQWRAFIRLFQQKKADPAHLTGRLWQGFDADTRVEFEGAFRDAAGSAGFVAPYRRAALVRAVNDGLRRAVPMAAVDPLPGGHDPAAEAAWAAGPMRAALVDAFGPMLAPPQRWGGGLSLDTVTALQKAGLTRAWLGTEDWRDALWHPEAVAAAKAAGYLVGAYDSYGSAHPPDLVETWPTAQMGADLAAAGYRGLDGKLATGFAGRGVYVSATAAEPYARRRMAAVAKAAGLDSLFLDVDATGLAFDDTTPGRETSAAQDAEVRRRRLATAASLGLVVGSEGGSSLFAAQIAFAHGMTTVPFAWMDPDIKDKRSPFYRGNYWPPETPSLYFTPVPLKPAIARVVTDPRFRLPLYEIALHDSVVTTHHWEYGSLKFSTERDATALLQLLYAVPPLYHLNAAVLDRDLPLIAAYDRVFRPLHQRLFTQAMTGFAVLSPDRLLQRSTFADGTAVTVNFDVKARPLPDGATLPGRSARIALPDQPPQTVEIGAILKPPAK</sequence>
<organism evidence="2 3">
    <name type="scientific">Inquilinus ginsengisoli</name>
    <dbReference type="NCBI Taxonomy" id="363840"/>
    <lineage>
        <taxon>Bacteria</taxon>
        <taxon>Pseudomonadati</taxon>
        <taxon>Pseudomonadota</taxon>
        <taxon>Alphaproteobacteria</taxon>
        <taxon>Rhodospirillales</taxon>
        <taxon>Rhodospirillaceae</taxon>
        <taxon>Inquilinus</taxon>
    </lineage>
</organism>
<dbReference type="Pfam" id="PF11308">
    <property type="entry name" value="Glyco_hydro_129"/>
    <property type="match status" value="1"/>
</dbReference>
<dbReference type="EMBL" id="JAVDPW010000006">
    <property type="protein sequence ID" value="MDR6290956.1"/>
    <property type="molecule type" value="Genomic_DNA"/>
</dbReference>